<protein>
    <recommendedName>
        <fullName evidence="2">Response regulatory domain-containing protein</fullName>
    </recommendedName>
</protein>
<dbReference type="KEGG" id="dst:VUQ06_02855"/>
<accession>A0AB74U4T0</accession>
<proteinExistence type="predicted"/>
<name>A0AB74U4T0_9LACT</name>
<organism evidence="1">
    <name type="scientific">Dolosigranulum savutiense</name>
    <dbReference type="NCBI Taxonomy" id="3110288"/>
    <lineage>
        <taxon>Bacteria</taxon>
        <taxon>Bacillati</taxon>
        <taxon>Bacillota</taxon>
        <taxon>Bacilli</taxon>
        <taxon>Lactobacillales</taxon>
        <taxon>Carnobacteriaceae</taxon>
        <taxon>Dolosigranulum</taxon>
    </lineage>
</organism>
<dbReference type="RefSeq" id="WP_347301621.1">
    <property type="nucleotide sequence ID" value="NZ_CP142435.1"/>
</dbReference>
<reference evidence="1" key="1">
    <citation type="submission" date="2023-12" db="EMBL/GenBank/DDBJ databases">
        <title>Dolosigranulum savutii sp. nov. isolated from human upper respiratory samples collected in Botswana.</title>
        <authorList>
            <person name="Kelly M.S."/>
        </authorList>
    </citation>
    <scope>NUCLEOTIDE SEQUENCE</scope>
    <source>
        <strain evidence="1">MSK294</strain>
    </source>
</reference>
<sequence length="44" mass="5227">MKRLLIDDEMLFSLGLKTLLEQNDNRYEATMKAVELGYFDQMNK</sequence>
<gene>
    <name evidence="1" type="ORF">VUQ06_02855</name>
</gene>
<evidence type="ECO:0000313" key="1">
    <source>
        <dbReference type="EMBL" id="XBC50170.1"/>
    </source>
</evidence>
<dbReference type="AlphaFoldDB" id="A0AB74U4T0"/>
<dbReference type="EMBL" id="CP142435">
    <property type="protein sequence ID" value="XBC50170.1"/>
    <property type="molecule type" value="Genomic_DNA"/>
</dbReference>
<evidence type="ECO:0008006" key="2">
    <source>
        <dbReference type="Google" id="ProtNLM"/>
    </source>
</evidence>